<dbReference type="GeneID" id="84590716"/>
<protein>
    <submittedName>
        <fullName evidence="1">Uncharacterized protein</fullName>
    </submittedName>
</protein>
<reference evidence="1" key="1">
    <citation type="submission" date="2025-02" db="EMBL/GenBank/DDBJ databases">
        <authorList>
            <consortium name="NCBI Genome Project"/>
        </authorList>
    </citation>
    <scope>NUCLEOTIDE SEQUENCE</scope>
</reference>
<name>A0AAJ8E339_ASPNG</name>
<reference evidence="1" key="2">
    <citation type="submission" date="2025-08" db="UniProtKB">
        <authorList>
            <consortium name="RefSeq"/>
        </authorList>
    </citation>
    <scope>IDENTIFICATION</scope>
</reference>
<dbReference type="RefSeq" id="XP_059605242.1">
    <property type="nucleotide sequence ID" value="XM_059747072.1"/>
</dbReference>
<sequence>MGMEGMGLAVAVTNLSEAWTMHAGYIRWLRLHHPPKTTQLSHKFTGDHTLLTMWLAGHWTFLHSSGLLSVSGRAWKNNWLWHPPKQSGPVT</sequence>
<evidence type="ECO:0000313" key="1">
    <source>
        <dbReference type="RefSeq" id="XP_059605242.1"/>
    </source>
</evidence>
<dbReference type="VEuPathDB" id="FungiDB:An03g04370"/>
<dbReference type="AlphaFoldDB" id="A0AAJ8E339"/>
<accession>A0AAJ8E339</accession>
<proteinExistence type="predicted"/>
<organism evidence="1">
    <name type="scientific">Aspergillus niger</name>
    <dbReference type="NCBI Taxonomy" id="5061"/>
    <lineage>
        <taxon>Eukaryota</taxon>
        <taxon>Fungi</taxon>
        <taxon>Dikarya</taxon>
        <taxon>Ascomycota</taxon>
        <taxon>Pezizomycotina</taxon>
        <taxon>Eurotiomycetes</taxon>
        <taxon>Eurotiomycetidae</taxon>
        <taxon>Eurotiales</taxon>
        <taxon>Aspergillaceae</taxon>
        <taxon>Aspergillus</taxon>
        <taxon>Aspergillus subgen. Circumdati</taxon>
    </lineage>
</organism>
<gene>
    <name evidence="1" type="ORF">An03g04370</name>
</gene>
<dbReference type="KEGG" id="ang:An03g04370"/>